<accession>C1DH64</accession>
<dbReference type="KEGG" id="avn:Avin_02100"/>
<reference evidence="1 2" key="1">
    <citation type="journal article" date="2009" name="J. Bacteriol.">
        <title>Genome sequence of Azotobacter vinelandii, an obligate aerobe specialized to support diverse anaerobic metabolic processes.</title>
        <authorList>
            <person name="Setubal J.C."/>
            <person name="dos Santos P."/>
            <person name="Goldman B.S."/>
            <person name="Ertesvag H."/>
            <person name="Espin G."/>
            <person name="Rubio L.M."/>
            <person name="Valla S."/>
            <person name="Almeida N.F."/>
            <person name="Balasubramanian D."/>
            <person name="Cromes L."/>
            <person name="Curatti L."/>
            <person name="Du Z."/>
            <person name="Godsy E."/>
            <person name="Goodner B."/>
            <person name="Hellner-Burris K."/>
            <person name="Hernandez J.A."/>
            <person name="Houmiel K."/>
            <person name="Imperial J."/>
            <person name="Kennedy C."/>
            <person name="Larson T.J."/>
            <person name="Latreille P."/>
            <person name="Ligon L.S."/>
            <person name="Lu J."/>
            <person name="Maerk M."/>
            <person name="Miller N.M."/>
            <person name="Norton S."/>
            <person name="O'Carroll I.P."/>
            <person name="Paulsen I."/>
            <person name="Raulfs E.C."/>
            <person name="Roemer R."/>
            <person name="Rosser J."/>
            <person name="Segura D."/>
            <person name="Slater S."/>
            <person name="Stricklin S.L."/>
            <person name="Studholme D.J."/>
            <person name="Sun J."/>
            <person name="Viana C.J."/>
            <person name="Wallin E."/>
            <person name="Wang B."/>
            <person name="Wheeler C."/>
            <person name="Zhu H."/>
            <person name="Dean D.R."/>
            <person name="Dixon R."/>
            <person name="Wood D."/>
        </authorList>
    </citation>
    <scope>NUCLEOTIDE SEQUENCE [LARGE SCALE GENOMIC DNA]</scope>
    <source>
        <strain evidence="2">DJ / ATCC BAA-1303</strain>
    </source>
</reference>
<protein>
    <submittedName>
        <fullName evidence="1">Uncharacterized protein</fullName>
    </submittedName>
</protein>
<name>C1DH64_AZOVD</name>
<dbReference type="AlphaFoldDB" id="C1DH64"/>
<sequence>MGTRFAVRQENGRTRVVVEAHVVEVRPRLAQARAVRVEAGRGLSFDVLASGPLLPAPADAGALTLDDGEAVLDILEAPLPVRDEVGKASGLIPRPSRKILSSG</sequence>
<dbReference type="EMBL" id="CP001157">
    <property type="protein sequence ID" value="ACO76471.1"/>
    <property type="molecule type" value="Genomic_DNA"/>
</dbReference>
<proteinExistence type="predicted"/>
<dbReference type="HOGENOM" id="CLU_2257955_0_0_6"/>
<dbReference type="Proteomes" id="UP000002424">
    <property type="component" value="Chromosome"/>
</dbReference>
<keyword evidence="2" id="KW-1185">Reference proteome</keyword>
<organism evidence="1 2">
    <name type="scientific">Azotobacter vinelandii (strain DJ / ATCC BAA-1303)</name>
    <dbReference type="NCBI Taxonomy" id="322710"/>
    <lineage>
        <taxon>Bacteria</taxon>
        <taxon>Pseudomonadati</taxon>
        <taxon>Pseudomonadota</taxon>
        <taxon>Gammaproteobacteria</taxon>
        <taxon>Pseudomonadales</taxon>
        <taxon>Pseudomonadaceae</taxon>
        <taxon>Azotobacter</taxon>
    </lineage>
</organism>
<dbReference type="EnsemblBacteria" id="ACO76471">
    <property type="protein sequence ID" value="ACO76471"/>
    <property type="gene ID" value="Avin_02100"/>
</dbReference>
<evidence type="ECO:0000313" key="2">
    <source>
        <dbReference type="Proteomes" id="UP000002424"/>
    </source>
</evidence>
<gene>
    <name evidence="1" type="ordered locus">Avin_02100</name>
</gene>
<evidence type="ECO:0000313" key="1">
    <source>
        <dbReference type="EMBL" id="ACO76471.1"/>
    </source>
</evidence>